<keyword evidence="2" id="KW-0689">Ribosomal protein</keyword>
<organism evidence="4 5">
    <name type="scientific">Bemisia tabaci</name>
    <name type="common">Sweetpotato whitefly</name>
    <name type="synonym">Aleurodes tabaci</name>
    <dbReference type="NCBI Taxonomy" id="7038"/>
    <lineage>
        <taxon>Eukaryota</taxon>
        <taxon>Metazoa</taxon>
        <taxon>Ecdysozoa</taxon>
        <taxon>Arthropoda</taxon>
        <taxon>Hexapoda</taxon>
        <taxon>Insecta</taxon>
        <taxon>Pterygota</taxon>
        <taxon>Neoptera</taxon>
        <taxon>Paraneoptera</taxon>
        <taxon>Hemiptera</taxon>
        <taxon>Sternorrhyncha</taxon>
        <taxon>Aleyrodoidea</taxon>
        <taxon>Aleyrodidae</taxon>
        <taxon>Aleyrodinae</taxon>
        <taxon>Bemisia</taxon>
    </lineage>
</organism>
<sequence>MKLQSFHVTYTLLEGVIFRTSFPLICLLIDEKFQIVHRKRRSYIMQALNILRSGVVSRSYSFLEASRACWDNDVFRSFSRINSVLMYNEYNWQRLYKEPRPYKRPRTPTRDYMPRANEQKRLVTHGWLVRMMTPSGRRTIMRRILKGKHVLSH</sequence>
<keyword evidence="3" id="KW-0687">Ribonucleoprotein</keyword>
<accession>A0A9P0AGW8</accession>
<gene>
    <name evidence="4" type="ORF">BEMITA_LOCUS9025</name>
</gene>
<evidence type="ECO:0000256" key="1">
    <source>
        <dbReference type="ARBA" id="ARBA00010111"/>
    </source>
</evidence>
<protein>
    <recommendedName>
        <fullName evidence="6">39S ribosomal protein L34, mitochondrial</fullName>
    </recommendedName>
</protein>
<dbReference type="EMBL" id="OU963866">
    <property type="protein sequence ID" value="CAH0390286.1"/>
    <property type="molecule type" value="Genomic_DNA"/>
</dbReference>
<evidence type="ECO:0000256" key="3">
    <source>
        <dbReference type="ARBA" id="ARBA00023274"/>
    </source>
</evidence>
<dbReference type="InterPro" id="IPR000271">
    <property type="entry name" value="Ribosomal_bL34"/>
</dbReference>
<dbReference type="AlphaFoldDB" id="A0A9P0AGW8"/>
<name>A0A9P0AGW8_BEMTA</name>
<evidence type="ECO:0000256" key="2">
    <source>
        <dbReference type="ARBA" id="ARBA00022980"/>
    </source>
</evidence>
<dbReference type="Proteomes" id="UP001152759">
    <property type="component" value="Chromosome 5"/>
</dbReference>
<proteinExistence type="inferred from homology"/>
<evidence type="ECO:0000313" key="5">
    <source>
        <dbReference type="Proteomes" id="UP001152759"/>
    </source>
</evidence>
<reference evidence="4" key="1">
    <citation type="submission" date="2021-12" db="EMBL/GenBank/DDBJ databases">
        <authorList>
            <person name="King R."/>
        </authorList>
    </citation>
    <scope>NUCLEOTIDE SEQUENCE</scope>
</reference>
<comment type="similarity">
    <text evidence="1">Belongs to the bacterial ribosomal protein bL34 family.</text>
</comment>
<dbReference type="GO" id="GO:0006412">
    <property type="term" value="P:translation"/>
    <property type="evidence" value="ECO:0007669"/>
    <property type="project" value="InterPro"/>
</dbReference>
<dbReference type="GO" id="GO:1990904">
    <property type="term" value="C:ribonucleoprotein complex"/>
    <property type="evidence" value="ECO:0007669"/>
    <property type="project" value="UniProtKB-KW"/>
</dbReference>
<dbReference type="GO" id="GO:0003735">
    <property type="term" value="F:structural constituent of ribosome"/>
    <property type="evidence" value="ECO:0007669"/>
    <property type="project" value="InterPro"/>
</dbReference>
<keyword evidence="5" id="KW-1185">Reference proteome</keyword>
<dbReference type="Gene3D" id="1.10.287.3980">
    <property type="match status" value="1"/>
</dbReference>
<dbReference type="GO" id="GO:0005840">
    <property type="term" value="C:ribosome"/>
    <property type="evidence" value="ECO:0007669"/>
    <property type="project" value="UniProtKB-KW"/>
</dbReference>
<dbReference type="Pfam" id="PF00468">
    <property type="entry name" value="Ribosomal_L34"/>
    <property type="match status" value="1"/>
</dbReference>
<evidence type="ECO:0000313" key="4">
    <source>
        <dbReference type="EMBL" id="CAH0390286.1"/>
    </source>
</evidence>
<evidence type="ECO:0008006" key="6">
    <source>
        <dbReference type="Google" id="ProtNLM"/>
    </source>
</evidence>